<sequence>MLGHINIKFTLFLLSVLALSGCSNSLVVNAKFPKPVSEPIGITMGVVYSDELKNYTYEEKEDERSKWKIGIGEAHQTLFENVFEEMFANSQKLSTLEENSANLDLVLFPTISEFQYSSPRETHSKIYEVWIKYNMQVYTGNGDLVADWIMSAYGKTPSAFLKSREDAMNQAIVIALRDLGASLVSGFTKVPEVKSWLEQKRAPQSDDTDTFEDESSENQAALLTLNRNHNFN</sequence>
<proteinExistence type="predicted"/>
<evidence type="ECO:0008006" key="4">
    <source>
        <dbReference type="Google" id="ProtNLM"/>
    </source>
</evidence>
<reference evidence="2 3" key="1">
    <citation type="submission" date="2024-04" db="EMBL/GenBank/DDBJ databases">
        <title>Draft genome sequence of Sessilibacter corallicola NBRC 116591.</title>
        <authorList>
            <person name="Miyakawa T."/>
            <person name="Kusuya Y."/>
            <person name="Miura T."/>
        </authorList>
    </citation>
    <scope>NUCLEOTIDE SEQUENCE [LARGE SCALE GENOMIC DNA]</scope>
    <source>
        <strain evidence="2 3">KU-00831-HH</strain>
    </source>
</reference>
<organism evidence="2 3">
    <name type="scientific">Sessilibacter corallicola</name>
    <dbReference type="NCBI Taxonomy" id="2904075"/>
    <lineage>
        <taxon>Bacteria</taxon>
        <taxon>Pseudomonadati</taxon>
        <taxon>Pseudomonadota</taxon>
        <taxon>Gammaproteobacteria</taxon>
        <taxon>Cellvibrionales</taxon>
        <taxon>Cellvibrionaceae</taxon>
        <taxon>Sessilibacter</taxon>
    </lineage>
</organism>
<gene>
    <name evidence="2" type="ORF">NBRC116591_10870</name>
</gene>
<evidence type="ECO:0000313" key="3">
    <source>
        <dbReference type="Proteomes" id="UP001465153"/>
    </source>
</evidence>
<dbReference type="Proteomes" id="UP001465153">
    <property type="component" value="Unassembled WGS sequence"/>
</dbReference>
<keyword evidence="3" id="KW-1185">Reference proteome</keyword>
<name>A0ABQ0A6K1_9GAMM</name>
<evidence type="ECO:0000256" key="1">
    <source>
        <dbReference type="SAM" id="SignalP"/>
    </source>
</evidence>
<keyword evidence="1" id="KW-0732">Signal</keyword>
<evidence type="ECO:0000313" key="2">
    <source>
        <dbReference type="EMBL" id="GAA6167277.1"/>
    </source>
</evidence>
<feature type="chain" id="PRO_5046182984" description="DUF4136 domain-containing protein" evidence="1">
    <location>
        <begin position="31"/>
        <end position="232"/>
    </location>
</feature>
<accession>A0ABQ0A6K1</accession>
<protein>
    <recommendedName>
        <fullName evidence="4">DUF4136 domain-containing protein</fullName>
    </recommendedName>
</protein>
<dbReference type="RefSeq" id="WP_353301965.1">
    <property type="nucleotide sequence ID" value="NZ_BAABWN010000003.1"/>
</dbReference>
<comment type="caution">
    <text evidence="2">The sequence shown here is derived from an EMBL/GenBank/DDBJ whole genome shotgun (WGS) entry which is preliminary data.</text>
</comment>
<dbReference type="EMBL" id="BAABWN010000003">
    <property type="protein sequence ID" value="GAA6167277.1"/>
    <property type="molecule type" value="Genomic_DNA"/>
</dbReference>
<feature type="signal peptide" evidence="1">
    <location>
        <begin position="1"/>
        <end position="30"/>
    </location>
</feature>